<accession>G7KA07</accession>
<evidence type="ECO:0000259" key="1">
    <source>
        <dbReference type="PROSITE" id="PS50181"/>
    </source>
</evidence>
<dbReference type="STRING" id="3880.G7KA07"/>
<dbReference type="PROSITE" id="PS50181">
    <property type="entry name" value="FBOX"/>
    <property type="match status" value="1"/>
</dbReference>
<dbReference type="CDD" id="cd22160">
    <property type="entry name" value="F-box_AtFBL13-like"/>
    <property type="match status" value="1"/>
</dbReference>
<dbReference type="InterPro" id="IPR036047">
    <property type="entry name" value="F-box-like_dom_sf"/>
</dbReference>
<dbReference type="HOGENOM" id="CLU_010721_1_0_1"/>
<name>G7KA07_MEDTR</name>
<protein>
    <submittedName>
        <fullName evidence="2">F-box/RNI superfamily protein</fullName>
    </submittedName>
</protein>
<dbReference type="EnsemblPlants" id="AES97909">
    <property type="protein sequence ID" value="AES97909"/>
    <property type="gene ID" value="MTR_5g061680"/>
</dbReference>
<dbReference type="PANTHER" id="PTHR31293">
    <property type="entry name" value="RNI-LIKE SUPERFAMILY PROTEIN"/>
    <property type="match status" value="1"/>
</dbReference>
<dbReference type="Pfam" id="PF00646">
    <property type="entry name" value="F-box"/>
    <property type="match status" value="1"/>
</dbReference>
<dbReference type="SUPFAM" id="SSF81383">
    <property type="entry name" value="F-box domain"/>
    <property type="match status" value="1"/>
</dbReference>
<dbReference type="InterPro" id="IPR053781">
    <property type="entry name" value="F-box_AtFBL13-like"/>
</dbReference>
<accession>A0A0C3XLM3</accession>
<dbReference type="PaxDb" id="3880-AES97909"/>
<keyword evidence="4" id="KW-1185">Reference proteome</keyword>
<dbReference type="SUPFAM" id="SSF52047">
    <property type="entry name" value="RNI-like"/>
    <property type="match status" value="1"/>
</dbReference>
<dbReference type="AlphaFoldDB" id="G7KA07"/>
<dbReference type="eggNOG" id="ENOG502R68V">
    <property type="taxonomic scope" value="Eukaryota"/>
</dbReference>
<feature type="domain" description="F-box" evidence="1">
    <location>
        <begin position="10"/>
        <end position="46"/>
    </location>
</feature>
<sequence length="326" mass="37648">MAQSENLMAIDRLSSLPDDILCHILSLLPTKFAFTTTVLSKQWTQLCGSLTSLRSDDEETVRDCSHFNSFCRMVNAVMLSPREPNHPIKTFYINCRFGFCKNGSRIFSAWVEAANQRSVEEFHLSNSITLKLNPTIFTSKTLVVLKLERLVVKAENLCVDLPSLKILSLKEICFTYNKDIMKLLNGCPVLEDLHTFGREYTRFVEDNAAEGFKPLSKLHTCGTRKYFQNHPLFQNLIHIKLWLYGFIHGWNGVVELLQQCPKLQVLFIRRWNWSLPMEWKCPILALECISCHLRMRSSYETWKSKLLLAAQMIAAQMGYLCKIVKL</sequence>
<evidence type="ECO:0000313" key="4">
    <source>
        <dbReference type="Proteomes" id="UP000002051"/>
    </source>
</evidence>
<reference evidence="2 4" key="1">
    <citation type="journal article" date="2011" name="Nature">
        <title>The Medicago genome provides insight into the evolution of rhizobial symbioses.</title>
        <authorList>
            <person name="Young N.D."/>
            <person name="Debelle F."/>
            <person name="Oldroyd G.E."/>
            <person name="Geurts R."/>
            <person name="Cannon S.B."/>
            <person name="Udvardi M.K."/>
            <person name="Benedito V.A."/>
            <person name="Mayer K.F."/>
            <person name="Gouzy J."/>
            <person name="Schoof H."/>
            <person name="Van de Peer Y."/>
            <person name="Proost S."/>
            <person name="Cook D.R."/>
            <person name="Meyers B.C."/>
            <person name="Spannagl M."/>
            <person name="Cheung F."/>
            <person name="De Mita S."/>
            <person name="Krishnakumar V."/>
            <person name="Gundlach H."/>
            <person name="Zhou S."/>
            <person name="Mudge J."/>
            <person name="Bharti A.K."/>
            <person name="Murray J.D."/>
            <person name="Naoumkina M.A."/>
            <person name="Rosen B."/>
            <person name="Silverstein K.A."/>
            <person name="Tang H."/>
            <person name="Rombauts S."/>
            <person name="Zhao P.X."/>
            <person name="Zhou P."/>
            <person name="Barbe V."/>
            <person name="Bardou P."/>
            <person name="Bechner M."/>
            <person name="Bellec A."/>
            <person name="Berger A."/>
            <person name="Berges H."/>
            <person name="Bidwell S."/>
            <person name="Bisseling T."/>
            <person name="Choisne N."/>
            <person name="Couloux A."/>
            <person name="Denny R."/>
            <person name="Deshpande S."/>
            <person name="Dai X."/>
            <person name="Doyle J.J."/>
            <person name="Dudez A.M."/>
            <person name="Farmer A.D."/>
            <person name="Fouteau S."/>
            <person name="Franken C."/>
            <person name="Gibelin C."/>
            <person name="Gish J."/>
            <person name="Goldstein S."/>
            <person name="Gonzalez A.J."/>
            <person name="Green P.J."/>
            <person name="Hallab A."/>
            <person name="Hartog M."/>
            <person name="Hua A."/>
            <person name="Humphray S.J."/>
            <person name="Jeong D.H."/>
            <person name="Jing Y."/>
            <person name="Jocker A."/>
            <person name="Kenton S.M."/>
            <person name="Kim D.J."/>
            <person name="Klee K."/>
            <person name="Lai H."/>
            <person name="Lang C."/>
            <person name="Lin S."/>
            <person name="Macmil S.L."/>
            <person name="Magdelenat G."/>
            <person name="Matthews L."/>
            <person name="McCorrison J."/>
            <person name="Monaghan E.L."/>
            <person name="Mun J.H."/>
            <person name="Najar F.Z."/>
            <person name="Nicholson C."/>
            <person name="Noirot C."/>
            <person name="O'Bleness M."/>
            <person name="Paule C.R."/>
            <person name="Poulain J."/>
            <person name="Prion F."/>
            <person name="Qin B."/>
            <person name="Qu C."/>
            <person name="Retzel E.F."/>
            <person name="Riddle C."/>
            <person name="Sallet E."/>
            <person name="Samain S."/>
            <person name="Samson N."/>
            <person name="Sanders I."/>
            <person name="Saurat O."/>
            <person name="Scarpelli C."/>
            <person name="Schiex T."/>
            <person name="Segurens B."/>
            <person name="Severin A.J."/>
            <person name="Sherrier D.J."/>
            <person name="Shi R."/>
            <person name="Sims S."/>
            <person name="Singer S.R."/>
            <person name="Sinharoy S."/>
            <person name="Sterck L."/>
            <person name="Viollet A."/>
            <person name="Wang B.B."/>
            <person name="Wang K."/>
            <person name="Wang M."/>
            <person name="Wang X."/>
            <person name="Warfsmann J."/>
            <person name="Weissenbach J."/>
            <person name="White D.D."/>
            <person name="White J.D."/>
            <person name="Wiley G.B."/>
            <person name="Wincker P."/>
            <person name="Xing Y."/>
            <person name="Yang L."/>
            <person name="Yao Z."/>
            <person name="Ying F."/>
            <person name="Zhai J."/>
            <person name="Zhou L."/>
            <person name="Zuber A."/>
            <person name="Denarie J."/>
            <person name="Dixon R.A."/>
            <person name="May G.D."/>
            <person name="Schwartz D.C."/>
            <person name="Rogers J."/>
            <person name="Quetier F."/>
            <person name="Town C.D."/>
            <person name="Roe B.A."/>
        </authorList>
    </citation>
    <scope>NUCLEOTIDE SEQUENCE [LARGE SCALE GENOMIC DNA]</scope>
    <source>
        <strain evidence="2">A17</strain>
        <strain evidence="3 4">cv. Jemalong A17</strain>
    </source>
</reference>
<dbReference type="Proteomes" id="UP000002051">
    <property type="component" value="Chromosome 5"/>
</dbReference>
<dbReference type="PANTHER" id="PTHR31293:SF12">
    <property type="entry name" value="RNI-LIKE SUPERFAMILY PROTEIN"/>
    <property type="match status" value="1"/>
</dbReference>
<reference evidence="2 4" key="2">
    <citation type="journal article" date="2014" name="BMC Genomics">
        <title>An improved genome release (version Mt4.0) for the model legume Medicago truncatula.</title>
        <authorList>
            <person name="Tang H."/>
            <person name="Krishnakumar V."/>
            <person name="Bidwell S."/>
            <person name="Rosen B."/>
            <person name="Chan A."/>
            <person name="Zhou S."/>
            <person name="Gentzbittel L."/>
            <person name="Childs K.L."/>
            <person name="Yandell M."/>
            <person name="Gundlach H."/>
            <person name="Mayer K.F."/>
            <person name="Schwartz D.C."/>
            <person name="Town C.D."/>
        </authorList>
    </citation>
    <scope>GENOME REANNOTATION</scope>
    <source>
        <strain evidence="3 4">cv. Jemalong A17</strain>
    </source>
</reference>
<proteinExistence type="predicted"/>
<organism evidence="2 4">
    <name type="scientific">Medicago truncatula</name>
    <name type="common">Barrel medic</name>
    <name type="synonym">Medicago tribuloides</name>
    <dbReference type="NCBI Taxonomy" id="3880"/>
    <lineage>
        <taxon>Eukaryota</taxon>
        <taxon>Viridiplantae</taxon>
        <taxon>Streptophyta</taxon>
        <taxon>Embryophyta</taxon>
        <taxon>Tracheophyta</taxon>
        <taxon>Spermatophyta</taxon>
        <taxon>Magnoliopsida</taxon>
        <taxon>eudicotyledons</taxon>
        <taxon>Gunneridae</taxon>
        <taxon>Pentapetalae</taxon>
        <taxon>rosids</taxon>
        <taxon>fabids</taxon>
        <taxon>Fabales</taxon>
        <taxon>Fabaceae</taxon>
        <taxon>Papilionoideae</taxon>
        <taxon>50 kb inversion clade</taxon>
        <taxon>NPAAA clade</taxon>
        <taxon>Hologalegina</taxon>
        <taxon>IRL clade</taxon>
        <taxon>Trifolieae</taxon>
        <taxon>Medicago</taxon>
    </lineage>
</organism>
<dbReference type="InterPro" id="IPR055294">
    <property type="entry name" value="FBL60-like"/>
</dbReference>
<dbReference type="Pfam" id="PF24758">
    <property type="entry name" value="LRR_At5g56370"/>
    <property type="match status" value="1"/>
</dbReference>
<gene>
    <name evidence="2" type="ordered locus">MTR_5g061680</name>
</gene>
<evidence type="ECO:0000313" key="2">
    <source>
        <dbReference type="EMBL" id="AES97909.2"/>
    </source>
</evidence>
<dbReference type="InterPro" id="IPR055411">
    <property type="entry name" value="LRR_FXL15/At3g58940/PEG3-like"/>
</dbReference>
<dbReference type="Gene3D" id="1.20.1280.50">
    <property type="match status" value="1"/>
</dbReference>
<evidence type="ECO:0000313" key="3">
    <source>
        <dbReference type="EnsemblPlants" id="AES97909"/>
    </source>
</evidence>
<reference evidence="3" key="3">
    <citation type="submission" date="2015-04" db="UniProtKB">
        <authorList>
            <consortium name="EnsemblPlants"/>
        </authorList>
    </citation>
    <scope>IDENTIFICATION</scope>
    <source>
        <strain evidence="3">cv. Jemalong A17</strain>
    </source>
</reference>
<dbReference type="EMBL" id="CM001221">
    <property type="protein sequence ID" value="AES97909.2"/>
    <property type="molecule type" value="Genomic_DNA"/>
</dbReference>
<dbReference type="InterPro" id="IPR001810">
    <property type="entry name" value="F-box_dom"/>
</dbReference>
<dbReference type="SMART" id="SM00256">
    <property type="entry name" value="FBOX"/>
    <property type="match status" value="1"/>
</dbReference>